<evidence type="ECO:0000256" key="2">
    <source>
        <dbReference type="ARBA" id="ARBA00010075"/>
    </source>
</evidence>
<dbReference type="InterPro" id="IPR002559">
    <property type="entry name" value="Transposase_11"/>
</dbReference>
<dbReference type="Proteomes" id="UP000243063">
    <property type="component" value="Chromosome I"/>
</dbReference>
<organism evidence="8 9">
    <name type="scientific">Geopseudomonas guangdongensis</name>
    <dbReference type="NCBI Taxonomy" id="1245526"/>
    <lineage>
        <taxon>Bacteria</taxon>
        <taxon>Pseudomonadati</taxon>
        <taxon>Pseudomonadota</taxon>
        <taxon>Gammaproteobacteria</taxon>
        <taxon>Pseudomonadales</taxon>
        <taxon>Pseudomonadaceae</taxon>
        <taxon>Geopseudomonas</taxon>
    </lineage>
</organism>
<dbReference type="AlphaFoldDB" id="A0A1H2ELW3"/>
<dbReference type="InterPro" id="IPR047959">
    <property type="entry name" value="Transpos_IS5"/>
</dbReference>
<evidence type="ECO:0000313" key="8">
    <source>
        <dbReference type="EMBL" id="SDT96106.1"/>
    </source>
</evidence>
<dbReference type="Pfam" id="PF01609">
    <property type="entry name" value="DDE_Tnp_1"/>
    <property type="match status" value="1"/>
</dbReference>
<dbReference type="InterPro" id="IPR008490">
    <property type="entry name" value="Transposase_InsH_N"/>
</dbReference>
<dbReference type="GO" id="GO:0006313">
    <property type="term" value="P:DNA transposition"/>
    <property type="evidence" value="ECO:0007669"/>
    <property type="project" value="InterPro"/>
</dbReference>
<comment type="similarity">
    <text evidence="2">Belongs to the transposase 11 family.</text>
</comment>
<dbReference type="EMBL" id="LT629780">
    <property type="protein sequence ID" value="SDT96106.1"/>
    <property type="molecule type" value="Genomic_DNA"/>
</dbReference>
<dbReference type="Pfam" id="PF05598">
    <property type="entry name" value="DUF772"/>
    <property type="match status" value="1"/>
</dbReference>
<evidence type="ECO:0000259" key="6">
    <source>
        <dbReference type="Pfam" id="PF01609"/>
    </source>
</evidence>
<dbReference type="GO" id="GO:0004803">
    <property type="term" value="F:transposase activity"/>
    <property type="evidence" value="ECO:0007669"/>
    <property type="project" value="InterPro"/>
</dbReference>
<evidence type="ECO:0000313" key="9">
    <source>
        <dbReference type="Proteomes" id="UP000243063"/>
    </source>
</evidence>
<dbReference type="PANTHER" id="PTHR35604:SF2">
    <property type="entry name" value="TRANSPOSASE INSH FOR INSERTION SEQUENCE ELEMENT IS5A-RELATED"/>
    <property type="match status" value="1"/>
</dbReference>
<dbReference type="STRING" id="1245526.SAMN05216580_0700"/>
<comment type="function">
    <text evidence="1">Involved in the transposition of the insertion sequence IS5.</text>
</comment>
<dbReference type="GO" id="GO:0003677">
    <property type="term" value="F:DNA binding"/>
    <property type="evidence" value="ECO:0007669"/>
    <property type="project" value="UniProtKB-KW"/>
</dbReference>
<evidence type="ECO:0000256" key="4">
    <source>
        <dbReference type="ARBA" id="ARBA00023125"/>
    </source>
</evidence>
<keyword evidence="4" id="KW-0238">DNA-binding</keyword>
<reference evidence="9" key="1">
    <citation type="submission" date="2016-10" db="EMBL/GenBank/DDBJ databases">
        <authorList>
            <person name="Varghese N."/>
            <person name="Submissions S."/>
        </authorList>
    </citation>
    <scope>NUCLEOTIDE SEQUENCE [LARGE SCALE GENOMIC DNA]</scope>
    <source>
        <strain evidence="9">CCTCC 2012022</strain>
    </source>
</reference>
<proteinExistence type="inferred from homology"/>
<evidence type="ECO:0000259" key="7">
    <source>
        <dbReference type="Pfam" id="PF05598"/>
    </source>
</evidence>
<evidence type="ECO:0000256" key="5">
    <source>
        <dbReference type="ARBA" id="ARBA00023172"/>
    </source>
</evidence>
<accession>A0A1H2ELW3</accession>
<dbReference type="NCBIfam" id="NF033581">
    <property type="entry name" value="transpos_IS5_4"/>
    <property type="match status" value="1"/>
</dbReference>
<name>A0A1H2ELW3_9GAMM</name>
<evidence type="ECO:0000256" key="1">
    <source>
        <dbReference type="ARBA" id="ARBA00003544"/>
    </source>
</evidence>
<gene>
    <name evidence="8" type="ORF">SAMN05216580_0700</name>
</gene>
<feature type="domain" description="Transposase IS4-like" evidence="6">
    <location>
        <begin position="137"/>
        <end position="325"/>
    </location>
</feature>
<dbReference type="PANTHER" id="PTHR35604">
    <property type="entry name" value="TRANSPOSASE INSH FOR INSERTION SEQUENCE ELEMENT IS5A-RELATED"/>
    <property type="match status" value="1"/>
</dbReference>
<keyword evidence="5" id="KW-0233">DNA recombination</keyword>
<feature type="domain" description="Transposase InsH N-terminal" evidence="7">
    <location>
        <begin position="10"/>
        <end position="110"/>
    </location>
</feature>
<sequence length="335" mass="38470">MLSLFADQEREAKLDSLGDPLALLDKHVGFAALAAEIDRWAPRPSRAKGGRPPYPTELMTRLLVLQQLFNLSDEQMEFQLLDRMSFQRFAGLKHSGRVPDRNTIWVFRERLVQANVEHQIFAEVQRQLQEYGFRAREGQIIDASIVRAPTQHNTADEQAVVKEKAVPIEWSPAKRRQKDADARWTKKHGKSYFGYKLSVSVDRRHKLIRCVRVSDASEADTRHLVDVLDRNNSSRDFWADRGYHDGPRERWLKMIGWRPHIQRKGQAGKPISERGKARNKRIASPRARVEHVFASLAQMGGKMIRSIGLARAEFGLMVKSAVYNLKRMSSLLELA</sequence>
<protein>
    <submittedName>
        <fullName evidence="8">Transposase, IS4 family</fullName>
    </submittedName>
</protein>
<dbReference type="OrthoDB" id="9774608at2"/>
<evidence type="ECO:0000256" key="3">
    <source>
        <dbReference type="ARBA" id="ARBA00022578"/>
    </source>
</evidence>
<keyword evidence="3" id="KW-0815">Transposition</keyword>
<keyword evidence="9" id="KW-1185">Reference proteome</keyword>